<name>A0AAN7YXY6_9PEZI</name>
<dbReference type="PANTHER" id="PTHR10836:SF76">
    <property type="entry name" value="GLYCERALDEHYDE-3-PHOSPHATE DEHYDROGENASE-RELATED"/>
    <property type="match status" value="1"/>
</dbReference>
<sequence>MAVKVGINGFGRIGRIVLRNAVNHPDVEVVHVNDPFIDTKYAEYMFKYDSVHGTFDGTIEAASDGKGLTINGKFIKFTQERDPASIPWSESGAEYIVESAGVFTTIDKAKAHLQGGAKKVIISAPSSDAPMYVMGVNEDKYDGKTDVISNASCTTNCLATLAKVITLRAVH</sequence>
<dbReference type="InterPro" id="IPR020831">
    <property type="entry name" value="GlycerAld/Erythrose_P_DH"/>
</dbReference>
<evidence type="ECO:0000313" key="5">
    <source>
        <dbReference type="EMBL" id="KAK5629885.1"/>
    </source>
</evidence>
<dbReference type="EMBL" id="JAWHQM010000013">
    <property type="protein sequence ID" value="KAK5629885.1"/>
    <property type="molecule type" value="Genomic_DNA"/>
</dbReference>
<dbReference type="PRINTS" id="PR00078">
    <property type="entry name" value="G3PDHDRGNASE"/>
</dbReference>
<keyword evidence="2" id="KW-0560">Oxidoreductase</keyword>
<dbReference type="Proteomes" id="UP001305414">
    <property type="component" value="Unassembled WGS sequence"/>
</dbReference>
<evidence type="ECO:0000313" key="6">
    <source>
        <dbReference type="Proteomes" id="UP001305414"/>
    </source>
</evidence>
<dbReference type="GO" id="GO:0004365">
    <property type="term" value="F:glyceraldehyde-3-phosphate dehydrogenase (NAD+) (phosphorylating) activity"/>
    <property type="evidence" value="ECO:0007669"/>
    <property type="project" value="TreeGrafter"/>
</dbReference>
<dbReference type="InterPro" id="IPR020830">
    <property type="entry name" value="GlycerAld_3-P_DH_AS"/>
</dbReference>
<dbReference type="GO" id="GO:0051287">
    <property type="term" value="F:NAD binding"/>
    <property type="evidence" value="ECO:0007669"/>
    <property type="project" value="InterPro"/>
</dbReference>
<dbReference type="InterPro" id="IPR036291">
    <property type="entry name" value="NAD(P)-bd_dom_sf"/>
</dbReference>
<dbReference type="CDD" id="cd05214">
    <property type="entry name" value="GAPDH_I_N"/>
    <property type="match status" value="1"/>
</dbReference>
<dbReference type="SUPFAM" id="SSF51735">
    <property type="entry name" value="NAD(P)-binding Rossmann-fold domains"/>
    <property type="match status" value="1"/>
</dbReference>
<dbReference type="FunFam" id="3.40.50.720:FF:000020">
    <property type="entry name" value="Glyceraldehyde-3-phosphate dehydrogenase"/>
    <property type="match status" value="1"/>
</dbReference>
<feature type="domain" description="Glyceraldehyde 3-phosphate dehydrogenase NAD(P) binding" evidence="4">
    <location>
        <begin position="3"/>
        <end position="153"/>
    </location>
</feature>
<keyword evidence="6" id="KW-1185">Reference proteome</keyword>
<evidence type="ECO:0000256" key="1">
    <source>
        <dbReference type="ARBA" id="ARBA00007406"/>
    </source>
</evidence>
<organism evidence="5 6">
    <name type="scientific">Xylaria bambusicola</name>
    <dbReference type="NCBI Taxonomy" id="326684"/>
    <lineage>
        <taxon>Eukaryota</taxon>
        <taxon>Fungi</taxon>
        <taxon>Dikarya</taxon>
        <taxon>Ascomycota</taxon>
        <taxon>Pezizomycotina</taxon>
        <taxon>Sordariomycetes</taxon>
        <taxon>Xylariomycetidae</taxon>
        <taxon>Xylariales</taxon>
        <taxon>Xylariaceae</taxon>
        <taxon>Xylaria</taxon>
    </lineage>
</organism>
<evidence type="ECO:0000256" key="3">
    <source>
        <dbReference type="RuleBase" id="RU000397"/>
    </source>
</evidence>
<proteinExistence type="inferred from homology"/>
<comment type="similarity">
    <text evidence="1 3">Belongs to the glyceraldehyde-3-phosphate dehydrogenase family.</text>
</comment>
<accession>A0AAN7YXY6</accession>
<dbReference type="GO" id="GO:0006096">
    <property type="term" value="P:glycolytic process"/>
    <property type="evidence" value="ECO:0007669"/>
    <property type="project" value="TreeGrafter"/>
</dbReference>
<dbReference type="SMART" id="SM00846">
    <property type="entry name" value="Gp_dh_N"/>
    <property type="match status" value="1"/>
</dbReference>
<dbReference type="PANTHER" id="PTHR10836">
    <property type="entry name" value="GLYCERALDEHYDE 3-PHOSPHATE DEHYDROGENASE"/>
    <property type="match status" value="1"/>
</dbReference>
<dbReference type="GO" id="GO:0005829">
    <property type="term" value="C:cytosol"/>
    <property type="evidence" value="ECO:0007669"/>
    <property type="project" value="TreeGrafter"/>
</dbReference>
<gene>
    <name evidence="5" type="ORF">RRF57_005600</name>
</gene>
<dbReference type="Pfam" id="PF00044">
    <property type="entry name" value="Gp_dh_N"/>
    <property type="match status" value="1"/>
</dbReference>
<evidence type="ECO:0000256" key="2">
    <source>
        <dbReference type="ARBA" id="ARBA00023002"/>
    </source>
</evidence>
<dbReference type="InterPro" id="IPR020828">
    <property type="entry name" value="GlycerAld_3-P_DH_NAD(P)-bd"/>
</dbReference>
<dbReference type="Gene3D" id="3.40.50.720">
    <property type="entry name" value="NAD(P)-binding Rossmann-like Domain"/>
    <property type="match status" value="1"/>
</dbReference>
<reference evidence="5 6" key="1">
    <citation type="submission" date="2023-10" db="EMBL/GenBank/DDBJ databases">
        <title>Draft genome sequence of Xylaria bambusicola isolate GMP-LS, the root and basal stem rot pathogen of sugarcane in Indonesia.</title>
        <authorList>
            <person name="Selvaraj P."/>
            <person name="Muralishankar V."/>
            <person name="Muruganantham S."/>
            <person name="Sp S."/>
            <person name="Haryani S."/>
            <person name="Lau K.J.X."/>
            <person name="Naqvi N.I."/>
        </authorList>
    </citation>
    <scope>NUCLEOTIDE SEQUENCE [LARGE SCALE GENOMIC DNA]</scope>
    <source>
        <strain evidence="5">GMP-LS</strain>
    </source>
</reference>
<dbReference type="AlphaFoldDB" id="A0AAN7YXY6"/>
<protein>
    <recommendedName>
        <fullName evidence="4">Glyceraldehyde 3-phosphate dehydrogenase NAD(P) binding domain-containing protein</fullName>
    </recommendedName>
</protein>
<comment type="caution">
    <text evidence="5">The sequence shown here is derived from an EMBL/GenBank/DDBJ whole genome shotgun (WGS) entry which is preliminary data.</text>
</comment>
<evidence type="ECO:0000259" key="4">
    <source>
        <dbReference type="SMART" id="SM00846"/>
    </source>
</evidence>
<dbReference type="PROSITE" id="PS00071">
    <property type="entry name" value="GAPDH"/>
    <property type="match status" value="1"/>
</dbReference>